<dbReference type="InterPro" id="IPR036397">
    <property type="entry name" value="RNaseH_sf"/>
</dbReference>
<feature type="non-terminal residue" evidence="2">
    <location>
        <position position="273"/>
    </location>
</feature>
<dbReference type="Pfam" id="PF00665">
    <property type="entry name" value="rve"/>
    <property type="match status" value="1"/>
</dbReference>
<dbReference type="Pfam" id="PF13565">
    <property type="entry name" value="HTH_32"/>
    <property type="match status" value="1"/>
</dbReference>
<evidence type="ECO:0000259" key="1">
    <source>
        <dbReference type="PROSITE" id="PS50994"/>
    </source>
</evidence>
<dbReference type="PANTHER" id="PTHR35004">
    <property type="entry name" value="TRANSPOSASE RV3428C-RELATED"/>
    <property type="match status" value="1"/>
</dbReference>
<dbReference type="PROSITE" id="PS50994">
    <property type="entry name" value="INTEGRASE"/>
    <property type="match status" value="1"/>
</dbReference>
<comment type="caution">
    <text evidence="2">The sequence shown here is derived from an EMBL/GenBank/DDBJ whole genome shotgun (WGS) entry which is preliminary data.</text>
</comment>
<organism evidence="2">
    <name type="scientific">mine drainage metagenome</name>
    <dbReference type="NCBI Taxonomy" id="410659"/>
    <lineage>
        <taxon>unclassified sequences</taxon>
        <taxon>metagenomes</taxon>
        <taxon>ecological metagenomes</taxon>
    </lineage>
</organism>
<dbReference type="GO" id="GO:0015074">
    <property type="term" value="P:DNA integration"/>
    <property type="evidence" value="ECO:0007669"/>
    <property type="project" value="InterPro"/>
</dbReference>
<dbReference type="InterPro" id="IPR009057">
    <property type="entry name" value="Homeodomain-like_sf"/>
</dbReference>
<reference evidence="2" key="1">
    <citation type="submission" date="2013-08" db="EMBL/GenBank/DDBJ databases">
        <authorList>
            <person name="Mendez C."/>
            <person name="Richter M."/>
            <person name="Ferrer M."/>
            <person name="Sanchez J."/>
        </authorList>
    </citation>
    <scope>NUCLEOTIDE SEQUENCE</scope>
</reference>
<dbReference type="InterPro" id="IPR001584">
    <property type="entry name" value="Integrase_cat-core"/>
</dbReference>
<dbReference type="SUPFAM" id="SSF46689">
    <property type="entry name" value="Homeodomain-like"/>
    <property type="match status" value="1"/>
</dbReference>
<dbReference type="InterPro" id="IPR012337">
    <property type="entry name" value="RNaseH-like_sf"/>
</dbReference>
<name>T1B144_9ZZZZ</name>
<reference evidence="2" key="2">
    <citation type="journal article" date="2014" name="ISME J.">
        <title>Microbial stratification in low pH oxic and suboxic macroscopic growths along an acid mine drainage.</title>
        <authorList>
            <person name="Mendez-Garcia C."/>
            <person name="Mesa V."/>
            <person name="Sprenger R.R."/>
            <person name="Richter M."/>
            <person name="Diez M.S."/>
            <person name="Solano J."/>
            <person name="Bargiela R."/>
            <person name="Golyshina O.V."/>
            <person name="Manteca A."/>
            <person name="Ramos J.L."/>
            <person name="Gallego J.R."/>
            <person name="Llorente I."/>
            <person name="Martins Dos Santos V.A."/>
            <person name="Jensen O.N."/>
            <person name="Pelaez A.I."/>
            <person name="Sanchez J."/>
            <person name="Ferrer M."/>
        </authorList>
    </citation>
    <scope>NUCLEOTIDE SEQUENCE</scope>
</reference>
<accession>T1B144</accession>
<gene>
    <name evidence="2" type="ORF">B1B_12576</name>
</gene>
<evidence type="ECO:0000313" key="2">
    <source>
        <dbReference type="EMBL" id="EQD46599.1"/>
    </source>
</evidence>
<dbReference type="PANTHER" id="PTHR35004:SF6">
    <property type="entry name" value="TRANSPOSASE"/>
    <property type="match status" value="1"/>
</dbReference>
<dbReference type="EMBL" id="AUZY01008243">
    <property type="protein sequence ID" value="EQD46599.1"/>
    <property type="molecule type" value="Genomic_DNA"/>
</dbReference>
<dbReference type="AlphaFoldDB" id="T1B144"/>
<dbReference type="SUPFAM" id="SSF53098">
    <property type="entry name" value="Ribonuclease H-like"/>
    <property type="match status" value="1"/>
</dbReference>
<protein>
    <submittedName>
        <fullName evidence="2">Integrase catalytic region</fullName>
    </submittedName>
</protein>
<dbReference type="Gene3D" id="3.30.420.10">
    <property type="entry name" value="Ribonuclease H-like superfamily/Ribonuclease H"/>
    <property type="match status" value="1"/>
</dbReference>
<dbReference type="GO" id="GO:0003676">
    <property type="term" value="F:nucleic acid binding"/>
    <property type="evidence" value="ECO:0007669"/>
    <property type="project" value="InterPro"/>
</dbReference>
<sequence>MVCVPLNSTLLGQGGAMEDRNRDVGLFRYSLVREPGDPALSKAERGALVRALAAMEHATPDGRYIRVGRSTLDEWIRAWRAGGFEALVPKPRRTQLRTDPELLALAERLKREAPKRTAEQVARVMAEAGASSPSVRTIQRHLARLGLHTRPDGSPPRAYGRFEAKAANELWTGDAMHGPLVGGAKAYLLAFIDDFSRTLAGYRWTLAEDTLRLTAALRSGLASRGVPKAVLVDNGSAFVNTQFLRACAVLGIRLIHARPYTPTTKGKIERFFG</sequence>
<feature type="domain" description="Integrase catalytic" evidence="1">
    <location>
        <begin position="152"/>
        <end position="273"/>
    </location>
</feature>
<proteinExistence type="predicted"/>